<feature type="domain" description="RAP" evidence="1">
    <location>
        <begin position="1208"/>
        <end position="1271"/>
    </location>
</feature>
<dbReference type="PROSITE" id="PS51286">
    <property type="entry name" value="RAP"/>
    <property type="match status" value="1"/>
</dbReference>
<dbReference type="Pfam" id="PF08373">
    <property type="entry name" value="RAP"/>
    <property type="match status" value="1"/>
</dbReference>
<keyword evidence="3" id="KW-1185">Reference proteome</keyword>
<comment type="caution">
    <text evidence="2">The sequence shown here is derived from an EMBL/GenBank/DDBJ whole genome shotgun (WGS) entry which is preliminary data.</text>
</comment>
<dbReference type="EMBL" id="BDQF01000012">
    <property type="protein sequence ID" value="GAW81742.1"/>
    <property type="molecule type" value="Genomic_DNA"/>
</dbReference>
<dbReference type="OrthoDB" id="385235at2759"/>
<dbReference type="GeneID" id="39748471"/>
<dbReference type="RefSeq" id="XP_028544331.1">
    <property type="nucleotide sequence ID" value="XM_028688530.1"/>
</dbReference>
<evidence type="ECO:0000313" key="3">
    <source>
        <dbReference type="Proteomes" id="UP000195521"/>
    </source>
</evidence>
<evidence type="ECO:0000313" key="2">
    <source>
        <dbReference type="EMBL" id="GAW81742.1"/>
    </source>
</evidence>
<protein>
    <recommendedName>
        <fullName evidence="1">RAP domain-containing protein</fullName>
    </recommendedName>
</protein>
<gene>
    <name evidence="2" type="ORF">PGO_111920</name>
</gene>
<proteinExistence type="predicted"/>
<sequence length="1275" mass="151785">MNILKIHKVITTCLAHLKRNGRGGKCNFSVYNRKDKKKDIINNNKNTNFLKNICNKNVINHLDPINLIENLKYVTECNVNEDIIKNYLHKIKLLNVQWNLNKIYFILKTLVKYNLHDTALMNKLENDVYDLHILCEEKRAEIDPFENVYIVRISYILHGFYYFNYANSKAVEILINILNIKINYIIFHNYYSFPIFNKNDLFDKLGNPAVRGRIPIASSINSTYKKNDEINHILNKADKYVYKDTLFKRKEDVFVRNINFNEIYLILNTMKNLKYTNKDFINKLKFLYYFNCINVDNATENDYKHITLLFHFFYEISDIHLSNIMKFFLSRQGDMKSVHDLVLILVTVYYGEMEKGDLNNMRNNTNAREIKVQSDVHANCFKNRNLGCSQIEDIVNIIEGIYFISNEKKEYLKSILQYVHEYSSVRSRNFIDLIYEKVLHLLSCKYYDEEFEKDEPNNNQLLPNRKFIMKKEPNEILLFRSAKSNELQSLTELIKICIYSFEDVDSLFYIYLKKHVEFFNIDAVLNVLKSFIFVYHMQNESNKNYFNVHLNERCANVIRNNLNNLTSMIIKIISTISLSRLYAMCNLKDLSILLYFLYQISNIFKNQTYEEQYLKKVQDHVDNIVITKLKLFLDEIGPTYHHINDIKKRESKKTKKVCDMNSSRVNMSYGMIEKETCLNEKEKEKEKEVLDNSRIQNYYENENHQFEPSSTNPFNRKHIGIKEKKDTKCYSLNEEYNREVDVYILLLNMYSKRGQSKNVIYILLKILHKCQIESKSLPYTIYVNLLNSFAKLKYRNLNLIGTCLQKINEHAEGLHFYEYTNILISLSKLNIFGVNLHIYDRVFLLKDNYRSSSTYREHRNRIFLNEYNDNSVKREEEVKIICNLNTVLKKINESVSRFVPVPSYQLANIIPNILSSYVILGFDKIDLKNVNKLLECFHDYVFDYFKQESTNSSVTIHNTKPNMNNGKARDFANRNYCHEILTCMNNPLRKKHHWYFSEKNNIIITRKDANRKLYLPIQSLYQIYIFNVYFSAYVEYLYESYKDREMEKSELPNGKTSNDLRQIDKSNISNNLSNFLHNPNLFLKDNQEIKRTPTSNILSERSIHILNNVTFFVKYINRFYKNKRYDEYNLHIHFVRSCKEKEPSNEQLINNVKKCHVHIKRDNSSVQSSSFHREVLSILFSLGAKNVECEVPFLDGIYTVDIVINKSVCIEINGNNHYYFDNNLKRSYEKIDSLNLIKYYLLSKKYRLILVSYLEWNDLKSVDAKQEYLKKKLQV</sequence>
<dbReference type="OMA" id="KNHYWYF"/>
<organism evidence="2 3">
    <name type="scientific">Plasmodium gonderi</name>
    <dbReference type="NCBI Taxonomy" id="77519"/>
    <lineage>
        <taxon>Eukaryota</taxon>
        <taxon>Sar</taxon>
        <taxon>Alveolata</taxon>
        <taxon>Apicomplexa</taxon>
        <taxon>Aconoidasida</taxon>
        <taxon>Haemosporida</taxon>
        <taxon>Plasmodiidae</taxon>
        <taxon>Plasmodium</taxon>
        <taxon>Plasmodium (Plasmodium)</taxon>
    </lineage>
</organism>
<reference evidence="3" key="1">
    <citation type="submission" date="2017-04" db="EMBL/GenBank/DDBJ databases">
        <title>Plasmodium gonderi genome.</title>
        <authorList>
            <person name="Arisue N."/>
            <person name="Honma H."/>
            <person name="Kawai S."/>
            <person name="Tougan T."/>
            <person name="Tanabe K."/>
            <person name="Horii T."/>
        </authorList>
    </citation>
    <scope>NUCLEOTIDE SEQUENCE [LARGE SCALE GENOMIC DNA]</scope>
    <source>
        <strain evidence="3">ATCC 30045</strain>
    </source>
</reference>
<accession>A0A1Y1JLP6</accession>
<name>A0A1Y1JLP6_PLAGO</name>
<dbReference type="SMART" id="SM00952">
    <property type="entry name" value="RAP"/>
    <property type="match status" value="1"/>
</dbReference>
<dbReference type="AlphaFoldDB" id="A0A1Y1JLP6"/>
<dbReference type="InterPro" id="IPR013584">
    <property type="entry name" value="RAP"/>
</dbReference>
<evidence type="ECO:0000259" key="1">
    <source>
        <dbReference type="PROSITE" id="PS51286"/>
    </source>
</evidence>
<dbReference type="Proteomes" id="UP000195521">
    <property type="component" value="Unassembled WGS sequence"/>
</dbReference>